<dbReference type="AlphaFoldDB" id="A0AAN6GVL0"/>
<organism evidence="3 4">
    <name type="scientific">Tilletia horrida</name>
    <dbReference type="NCBI Taxonomy" id="155126"/>
    <lineage>
        <taxon>Eukaryota</taxon>
        <taxon>Fungi</taxon>
        <taxon>Dikarya</taxon>
        <taxon>Basidiomycota</taxon>
        <taxon>Ustilaginomycotina</taxon>
        <taxon>Exobasidiomycetes</taxon>
        <taxon>Tilletiales</taxon>
        <taxon>Tilletiaceae</taxon>
        <taxon>Tilletia</taxon>
    </lineage>
</organism>
<evidence type="ECO:0000256" key="1">
    <source>
        <dbReference type="SAM" id="MobiDB-lite"/>
    </source>
</evidence>
<feature type="chain" id="PRO_5042904872" evidence="2">
    <location>
        <begin position="20"/>
        <end position="236"/>
    </location>
</feature>
<evidence type="ECO:0000256" key="2">
    <source>
        <dbReference type="SAM" id="SignalP"/>
    </source>
</evidence>
<gene>
    <name evidence="3" type="ORF">OC846_000635</name>
</gene>
<evidence type="ECO:0000313" key="4">
    <source>
        <dbReference type="Proteomes" id="UP001176517"/>
    </source>
</evidence>
<name>A0AAN6GVL0_9BASI</name>
<protein>
    <submittedName>
        <fullName evidence="3">Uncharacterized protein</fullName>
    </submittedName>
</protein>
<dbReference type="Proteomes" id="UP001176517">
    <property type="component" value="Unassembled WGS sequence"/>
</dbReference>
<dbReference type="EMBL" id="JAPDMZ010000007">
    <property type="protein sequence ID" value="KAK0557185.1"/>
    <property type="molecule type" value="Genomic_DNA"/>
</dbReference>
<reference evidence="3" key="1">
    <citation type="journal article" date="2023" name="PhytoFront">
        <title>Draft Genome Resources of Seven Strains of Tilletia horrida, Causal Agent of Kernel Smut of Rice.</title>
        <authorList>
            <person name="Khanal S."/>
            <person name="Antony Babu S."/>
            <person name="Zhou X.G."/>
        </authorList>
    </citation>
    <scope>NUCLEOTIDE SEQUENCE</scope>
    <source>
        <strain evidence="3">TX6</strain>
    </source>
</reference>
<feature type="region of interest" description="Disordered" evidence="1">
    <location>
        <begin position="211"/>
        <end position="236"/>
    </location>
</feature>
<comment type="caution">
    <text evidence="3">The sequence shown here is derived from an EMBL/GenBank/DDBJ whole genome shotgun (WGS) entry which is preliminary data.</text>
</comment>
<sequence length="236" mass="24833">MKLFSTSLLLAALVAVGSASLIERHGTKYAGQICSTNADCYSANCVHDPSYSNPTCQLQPQGGPCFKGANCVSGQCDLKVGRCKALVATGGPCKRDTNCYTGQCGSGKCVLADPNRPCSNDNQCYTGSCLQNECDPDSGCFTPTYSCSYAPPLGTCRTTDDCGSNYAICDSKKQCIVVDDGDCYADDVCESGFCQKPPGYPNSVGFCEPPKQTTTTTTKSQTKSTTKSKATSTQTK</sequence>
<proteinExistence type="predicted"/>
<accession>A0AAN6GVL0</accession>
<keyword evidence="2" id="KW-0732">Signal</keyword>
<evidence type="ECO:0000313" key="3">
    <source>
        <dbReference type="EMBL" id="KAK0557185.1"/>
    </source>
</evidence>
<keyword evidence="4" id="KW-1185">Reference proteome</keyword>
<feature type="signal peptide" evidence="2">
    <location>
        <begin position="1"/>
        <end position="19"/>
    </location>
</feature>